<dbReference type="RefSeq" id="WP_190888797.1">
    <property type="nucleotide sequence ID" value="NZ_JACWZY010000018.1"/>
</dbReference>
<name>A0A926Y494_9BACT</name>
<proteinExistence type="predicted"/>
<comment type="caution">
    <text evidence="1">The sequence shown here is derived from an EMBL/GenBank/DDBJ whole genome shotgun (WGS) entry which is preliminary data.</text>
</comment>
<accession>A0A926Y494</accession>
<dbReference type="Proteomes" id="UP000598820">
    <property type="component" value="Unassembled WGS sequence"/>
</dbReference>
<sequence length="90" mass="10575">MWLKKWLAERRLNRQIANLSEKQRQEILQQSPLEAGAFQGEGFHIFRKNEPDFNKAYVTSLGEVSGQMAEDWIIRQYLQNSTDDSLYSQP</sequence>
<protein>
    <submittedName>
        <fullName evidence="1">Uncharacterized protein</fullName>
    </submittedName>
</protein>
<reference evidence="1" key="1">
    <citation type="submission" date="2020-09" db="EMBL/GenBank/DDBJ databases">
        <authorList>
            <person name="Kim M.K."/>
        </authorList>
    </citation>
    <scope>NUCLEOTIDE SEQUENCE</scope>
    <source>
        <strain evidence="1">BT702</strain>
    </source>
</reference>
<dbReference type="AlphaFoldDB" id="A0A926Y494"/>
<evidence type="ECO:0000313" key="1">
    <source>
        <dbReference type="EMBL" id="MBD2702950.1"/>
    </source>
</evidence>
<dbReference type="EMBL" id="JACWZY010000018">
    <property type="protein sequence ID" value="MBD2702950.1"/>
    <property type="molecule type" value="Genomic_DNA"/>
</dbReference>
<gene>
    <name evidence="1" type="ORF">IC229_20050</name>
</gene>
<keyword evidence="2" id="KW-1185">Reference proteome</keyword>
<organism evidence="1 2">
    <name type="scientific">Spirosoma profusum</name>
    <dbReference type="NCBI Taxonomy" id="2771354"/>
    <lineage>
        <taxon>Bacteria</taxon>
        <taxon>Pseudomonadati</taxon>
        <taxon>Bacteroidota</taxon>
        <taxon>Cytophagia</taxon>
        <taxon>Cytophagales</taxon>
        <taxon>Cytophagaceae</taxon>
        <taxon>Spirosoma</taxon>
    </lineage>
</organism>
<evidence type="ECO:0000313" key="2">
    <source>
        <dbReference type="Proteomes" id="UP000598820"/>
    </source>
</evidence>